<dbReference type="OrthoDB" id="2506647at2759"/>
<dbReference type="GO" id="GO:0030162">
    <property type="term" value="P:regulation of proteolysis"/>
    <property type="evidence" value="ECO:0007669"/>
    <property type="project" value="TreeGrafter"/>
</dbReference>
<organism evidence="2 3">
    <name type="scientific">Wickerhamomyces anomalus (strain ATCC 58044 / CBS 1984 / NCYC 433 / NRRL Y-366-8)</name>
    <name type="common">Yeast</name>
    <name type="synonym">Hansenula anomala</name>
    <dbReference type="NCBI Taxonomy" id="683960"/>
    <lineage>
        <taxon>Eukaryota</taxon>
        <taxon>Fungi</taxon>
        <taxon>Dikarya</taxon>
        <taxon>Ascomycota</taxon>
        <taxon>Saccharomycotina</taxon>
        <taxon>Saccharomycetes</taxon>
        <taxon>Phaffomycetales</taxon>
        <taxon>Wickerhamomycetaceae</taxon>
        <taxon>Wickerhamomyces</taxon>
    </lineage>
</organism>
<keyword evidence="3" id="KW-1185">Reference proteome</keyword>
<dbReference type="PANTHER" id="PTHR11362">
    <property type="entry name" value="PHOSPHATIDYLETHANOLAMINE-BINDING PROTEIN"/>
    <property type="match status" value="1"/>
</dbReference>
<evidence type="ECO:0008006" key="4">
    <source>
        <dbReference type="Google" id="ProtNLM"/>
    </source>
</evidence>
<dbReference type="STRING" id="683960.A0A1E3P3L2"/>
<dbReference type="GO" id="GO:0005543">
    <property type="term" value="F:phospholipid binding"/>
    <property type="evidence" value="ECO:0007669"/>
    <property type="project" value="TreeGrafter"/>
</dbReference>
<dbReference type="SUPFAM" id="SSF49777">
    <property type="entry name" value="PEBP-like"/>
    <property type="match status" value="1"/>
</dbReference>
<evidence type="ECO:0000256" key="1">
    <source>
        <dbReference type="SAM" id="SignalP"/>
    </source>
</evidence>
<name>A0A1E3P3L2_WICAA</name>
<dbReference type="InterPro" id="IPR008914">
    <property type="entry name" value="PEBP"/>
</dbReference>
<dbReference type="Pfam" id="PF01161">
    <property type="entry name" value="PBP"/>
    <property type="match status" value="1"/>
</dbReference>
<dbReference type="Gene3D" id="3.90.280.10">
    <property type="entry name" value="PEBP-like"/>
    <property type="match status" value="1"/>
</dbReference>
<dbReference type="GO" id="GO:0030414">
    <property type="term" value="F:peptidase inhibitor activity"/>
    <property type="evidence" value="ECO:0007669"/>
    <property type="project" value="TreeGrafter"/>
</dbReference>
<feature type="chain" id="PRO_5009133662" description="Phosphatidylethanolamine-binding protein" evidence="1">
    <location>
        <begin position="19"/>
        <end position="237"/>
    </location>
</feature>
<sequence>MFFKLLMTFFVASMVVESIDTNKIIPTYQNWSNSIYEQLESDNVLTLYFQNWKPLGSLQIKYPEDRLVELGNYLSPLETSSIPIEFTFKSFTPITKQFKKEYYSITLTDLDSNPGDGGSYSYEKCHSIWQNLKFNEDDFTIIENPDDKKSFITTFDITSFQKSQLMEYIGPGPKPNTDVHRYVFILFRQPFGKLPNHKLRFRERWGSKYEGHGVEDWANYYGLKPIAINYFKSSNED</sequence>
<accession>A0A1E3P3L2</accession>
<dbReference type="InterPro" id="IPR036610">
    <property type="entry name" value="PEBP-like_sf"/>
</dbReference>
<dbReference type="Proteomes" id="UP000094112">
    <property type="component" value="Unassembled WGS sequence"/>
</dbReference>
<reference evidence="2 3" key="1">
    <citation type="journal article" date="2016" name="Proc. Natl. Acad. Sci. U.S.A.">
        <title>Comparative genomics of biotechnologically important yeasts.</title>
        <authorList>
            <person name="Riley R."/>
            <person name="Haridas S."/>
            <person name="Wolfe K.H."/>
            <person name="Lopes M.R."/>
            <person name="Hittinger C.T."/>
            <person name="Goeker M."/>
            <person name="Salamov A.A."/>
            <person name="Wisecaver J.H."/>
            <person name="Long T.M."/>
            <person name="Calvey C.H."/>
            <person name="Aerts A.L."/>
            <person name="Barry K.W."/>
            <person name="Choi C."/>
            <person name="Clum A."/>
            <person name="Coughlan A.Y."/>
            <person name="Deshpande S."/>
            <person name="Douglass A.P."/>
            <person name="Hanson S.J."/>
            <person name="Klenk H.-P."/>
            <person name="LaButti K.M."/>
            <person name="Lapidus A."/>
            <person name="Lindquist E.A."/>
            <person name="Lipzen A.M."/>
            <person name="Meier-Kolthoff J.P."/>
            <person name="Ohm R.A."/>
            <person name="Otillar R.P."/>
            <person name="Pangilinan J.L."/>
            <person name="Peng Y."/>
            <person name="Rokas A."/>
            <person name="Rosa C.A."/>
            <person name="Scheuner C."/>
            <person name="Sibirny A.A."/>
            <person name="Slot J.C."/>
            <person name="Stielow J.B."/>
            <person name="Sun H."/>
            <person name="Kurtzman C.P."/>
            <person name="Blackwell M."/>
            <person name="Grigoriev I.V."/>
            <person name="Jeffries T.W."/>
        </authorList>
    </citation>
    <scope>NUCLEOTIDE SEQUENCE [LARGE SCALE GENOMIC DNA]</scope>
    <source>
        <strain evidence="3">ATCC 58044 / CBS 1984 / NCYC 433 / NRRL Y-366-8</strain>
    </source>
</reference>
<evidence type="ECO:0000313" key="3">
    <source>
        <dbReference type="Proteomes" id="UP000094112"/>
    </source>
</evidence>
<dbReference type="AlphaFoldDB" id="A0A1E3P3L2"/>
<dbReference type="GO" id="GO:0046578">
    <property type="term" value="P:regulation of Ras protein signal transduction"/>
    <property type="evidence" value="ECO:0007669"/>
    <property type="project" value="TreeGrafter"/>
</dbReference>
<keyword evidence="1" id="KW-0732">Signal</keyword>
<feature type="signal peptide" evidence="1">
    <location>
        <begin position="1"/>
        <end position="18"/>
    </location>
</feature>
<dbReference type="EMBL" id="KV454210">
    <property type="protein sequence ID" value="ODQ59898.1"/>
    <property type="molecule type" value="Genomic_DNA"/>
</dbReference>
<gene>
    <name evidence="2" type="ORF">WICANDRAFT_62479</name>
</gene>
<dbReference type="RefSeq" id="XP_019039105.1">
    <property type="nucleotide sequence ID" value="XM_019183378.1"/>
</dbReference>
<dbReference type="PANTHER" id="PTHR11362:SF148">
    <property type="entry name" value="CARBOXYPEPTIDASE Y INHIBITOR"/>
    <property type="match status" value="1"/>
</dbReference>
<dbReference type="GeneID" id="30200624"/>
<proteinExistence type="predicted"/>
<evidence type="ECO:0000313" key="2">
    <source>
        <dbReference type="EMBL" id="ODQ59898.1"/>
    </source>
</evidence>
<protein>
    <recommendedName>
        <fullName evidence="4">Phosphatidylethanolamine-binding protein</fullName>
    </recommendedName>
</protein>
<dbReference type="CDD" id="cd00866">
    <property type="entry name" value="PEBP_euk"/>
    <property type="match status" value="1"/>
</dbReference>
<dbReference type="InterPro" id="IPR035810">
    <property type="entry name" value="PEBP_euk"/>
</dbReference>